<dbReference type="EMBL" id="KZ613501">
    <property type="protein sequence ID" value="PMD17095.1"/>
    <property type="molecule type" value="Genomic_DNA"/>
</dbReference>
<dbReference type="Proteomes" id="UP000235672">
    <property type="component" value="Unassembled WGS sequence"/>
</dbReference>
<reference evidence="1 2" key="1">
    <citation type="submission" date="2016-05" db="EMBL/GenBank/DDBJ databases">
        <title>A degradative enzymes factory behind the ericoid mycorrhizal symbiosis.</title>
        <authorList>
            <consortium name="DOE Joint Genome Institute"/>
            <person name="Martino E."/>
            <person name="Morin E."/>
            <person name="Grelet G."/>
            <person name="Kuo A."/>
            <person name="Kohler A."/>
            <person name="Daghino S."/>
            <person name="Barry K."/>
            <person name="Choi C."/>
            <person name="Cichocki N."/>
            <person name="Clum A."/>
            <person name="Copeland A."/>
            <person name="Hainaut M."/>
            <person name="Haridas S."/>
            <person name="Labutti K."/>
            <person name="Lindquist E."/>
            <person name="Lipzen A."/>
            <person name="Khouja H.-R."/>
            <person name="Murat C."/>
            <person name="Ohm R."/>
            <person name="Olson A."/>
            <person name="Spatafora J."/>
            <person name="Veneault-Fourrey C."/>
            <person name="Henrissat B."/>
            <person name="Grigoriev I."/>
            <person name="Martin F."/>
            <person name="Perotto S."/>
        </authorList>
    </citation>
    <scope>NUCLEOTIDE SEQUENCE [LARGE SCALE GENOMIC DNA]</scope>
    <source>
        <strain evidence="1 2">UAMH 7357</strain>
    </source>
</reference>
<protein>
    <submittedName>
        <fullName evidence="1">Uncharacterized protein</fullName>
    </submittedName>
</protein>
<dbReference type="AlphaFoldDB" id="A0A2J6PST8"/>
<evidence type="ECO:0000313" key="2">
    <source>
        <dbReference type="Proteomes" id="UP000235672"/>
    </source>
</evidence>
<evidence type="ECO:0000313" key="1">
    <source>
        <dbReference type="EMBL" id="PMD17095.1"/>
    </source>
</evidence>
<gene>
    <name evidence="1" type="ORF">NA56DRAFT_279434</name>
</gene>
<accession>A0A2J6PST8</accession>
<organism evidence="1 2">
    <name type="scientific">Hyaloscypha hepaticicola</name>
    <dbReference type="NCBI Taxonomy" id="2082293"/>
    <lineage>
        <taxon>Eukaryota</taxon>
        <taxon>Fungi</taxon>
        <taxon>Dikarya</taxon>
        <taxon>Ascomycota</taxon>
        <taxon>Pezizomycotina</taxon>
        <taxon>Leotiomycetes</taxon>
        <taxon>Helotiales</taxon>
        <taxon>Hyaloscyphaceae</taxon>
        <taxon>Hyaloscypha</taxon>
    </lineage>
</organism>
<proteinExistence type="predicted"/>
<keyword evidence="2" id="KW-1185">Reference proteome</keyword>
<name>A0A2J6PST8_9HELO</name>
<sequence>MVYPLNHYLSQCEAVLNPATHNQAVCEMTTQDVQLCLPYVPQVEGIAAAVQGPGAEVSIGKLILFDANCICLPADAFCSTDYASWIGSKSFSGTCR</sequence>